<dbReference type="PANTHER" id="PTHR11614">
    <property type="entry name" value="PHOSPHOLIPASE-RELATED"/>
    <property type="match status" value="1"/>
</dbReference>
<evidence type="ECO:0000259" key="3">
    <source>
        <dbReference type="Pfam" id="PF12146"/>
    </source>
</evidence>
<feature type="active site" description="Charge relay system" evidence="1">
    <location>
        <position position="184"/>
    </location>
</feature>
<dbReference type="InterPro" id="IPR012354">
    <property type="entry name" value="Esterase_lipase"/>
</dbReference>
<dbReference type="Pfam" id="PF12146">
    <property type="entry name" value="Hydrolase_4"/>
    <property type="match status" value="1"/>
</dbReference>
<dbReference type="GO" id="GO:0052689">
    <property type="term" value="F:carboxylic ester hydrolase activity"/>
    <property type="evidence" value="ECO:0007669"/>
    <property type="project" value="InterPro"/>
</dbReference>
<feature type="active site" description="Nucleophile" evidence="1">
    <location>
        <position position="83"/>
    </location>
</feature>
<organism evidence="4 5">
    <name type="scientific">Caldisericum exile</name>
    <dbReference type="NCBI Taxonomy" id="693075"/>
    <lineage>
        <taxon>Bacteria</taxon>
        <taxon>Pseudomonadati</taxon>
        <taxon>Caldisericota/Cryosericota group</taxon>
        <taxon>Caldisericota</taxon>
        <taxon>Caldisericia</taxon>
        <taxon>Caldisericales</taxon>
        <taxon>Caldisericaceae</taxon>
        <taxon>Caldisericum</taxon>
    </lineage>
</organism>
<dbReference type="InterPro" id="IPR029058">
    <property type="entry name" value="AB_hydrolase_fold"/>
</dbReference>
<evidence type="ECO:0000256" key="1">
    <source>
        <dbReference type="PIRSR" id="PIRSR017388-1"/>
    </source>
</evidence>
<dbReference type="PIRSF" id="PIRSF017388">
    <property type="entry name" value="Esterase_lipase"/>
    <property type="match status" value="1"/>
</dbReference>
<comment type="caution">
    <text evidence="4">The sequence shown here is derived from an EMBL/GenBank/DDBJ whole genome shotgun (WGS) entry which is preliminary data.</text>
</comment>
<dbReference type="Gene3D" id="3.40.50.1820">
    <property type="entry name" value="alpha/beta hydrolase"/>
    <property type="match status" value="1"/>
</dbReference>
<gene>
    <name evidence="4" type="ORF">C0189_00170</name>
</gene>
<dbReference type="SUPFAM" id="SSF53474">
    <property type="entry name" value="alpha/beta-Hydrolases"/>
    <property type="match status" value="1"/>
</dbReference>
<feature type="domain" description="Serine aminopeptidase S33" evidence="3">
    <location>
        <begin position="9"/>
        <end position="216"/>
    </location>
</feature>
<reference evidence="4 5" key="1">
    <citation type="submission" date="2018-01" db="EMBL/GenBank/DDBJ databases">
        <title>Metagenomic assembled genomes from two thermal pools in the Uzon Caldera, Kamchatka, Russia.</title>
        <authorList>
            <person name="Wilkins L."/>
            <person name="Ettinger C."/>
        </authorList>
    </citation>
    <scope>NUCLEOTIDE SEQUENCE [LARGE SCALE GENOMIC DNA]</scope>
    <source>
        <strain evidence="4">ZAV-07</strain>
    </source>
</reference>
<feature type="active site" description="Charge relay system" evidence="1">
    <location>
        <position position="214"/>
    </location>
</feature>
<protein>
    <submittedName>
        <fullName evidence="4">Lipase</fullName>
    </submittedName>
</protein>
<feature type="binding site" evidence="2">
    <location>
        <position position="15"/>
    </location>
    <ligand>
        <name>substrate</name>
    </ligand>
</feature>
<name>A0A2J6WG31_9BACT</name>
<sequence>MDLHKNIGILLIHGFTGNLKTLSYLKDQFENNGFIIEMPSLSGHNSNYRDLEKVNYEDWFNDVENSYRKLSEKTDTIFAFGLSMGGALALHLQTKFKDIKGLILVNHALILKKSFKLLLVPILRHFIKFVYDPGSDIKDKSKTGLAYDYISLNALYEFMKLMEVIKEELPNVSAPLLIFKSLEDHVIPYESVLITLRSVGSDEIFLVHLKNSYHVATEDFDKEIIFNKSVEFIKTILRRENGNEFC</sequence>
<evidence type="ECO:0000313" key="5">
    <source>
        <dbReference type="Proteomes" id="UP000237040"/>
    </source>
</evidence>
<dbReference type="Proteomes" id="UP000237040">
    <property type="component" value="Unassembled WGS sequence"/>
</dbReference>
<evidence type="ECO:0000313" key="4">
    <source>
        <dbReference type="EMBL" id="PMP68995.1"/>
    </source>
</evidence>
<feature type="binding site" evidence="2">
    <location>
        <position position="84"/>
    </location>
    <ligand>
        <name>substrate</name>
    </ligand>
</feature>
<dbReference type="EMBL" id="PNIL01000002">
    <property type="protein sequence ID" value="PMP68995.1"/>
    <property type="molecule type" value="Genomic_DNA"/>
</dbReference>
<dbReference type="InterPro" id="IPR051044">
    <property type="entry name" value="MAG_DAG_Lipase"/>
</dbReference>
<proteinExistence type="predicted"/>
<accession>A0A2J6WG31</accession>
<dbReference type="AlphaFoldDB" id="A0A2J6WG31"/>
<dbReference type="InterPro" id="IPR022742">
    <property type="entry name" value="Hydrolase_4"/>
</dbReference>
<evidence type="ECO:0000256" key="2">
    <source>
        <dbReference type="PIRSR" id="PIRSR017388-2"/>
    </source>
</evidence>
<dbReference type="RefSeq" id="WP_424586850.1">
    <property type="nucleotide sequence ID" value="NZ_JBNAUB010000017.1"/>
</dbReference>